<feature type="transmembrane region" description="Helical" evidence="10">
    <location>
        <begin position="217"/>
        <end position="240"/>
    </location>
</feature>
<comment type="similarity">
    <text evidence="9">Belongs to the G-protein coupled receptor 1 family.</text>
</comment>
<feature type="transmembrane region" description="Helical" evidence="10">
    <location>
        <begin position="318"/>
        <end position="344"/>
    </location>
</feature>
<reference evidence="12 13" key="1">
    <citation type="submission" date="2022-05" db="EMBL/GenBank/DDBJ databases">
        <authorList>
            <consortium name="Genoscope - CEA"/>
            <person name="William W."/>
        </authorList>
    </citation>
    <scope>NUCLEOTIDE SEQUENCE [LARGE SCALE GENOMIC DNA]</scope>
</reference>
<keyword evidence="4 10" id="KW-1133">Transmembrane helix</keyword>
<feature type="non-terminal residue" evidence="12">
    <location>
        <position position="1"/>
    </location>
</feature>
<feature type="transmembrane region" description="Helical" evidence="10">
    <location>
        <begin position="54"/>
        <end position="77"/>
    </location>
</feature>
<name>A0ABN8MR56_9CNID</name>
<keyword evidence="5 9" id="KW-0297">G-protein coupled receptor</keyword>
<comment type="subcellular location">
    <subcellularLocation>
        <location evidence="1">Cell membrane</location>
        <topology evidence="1">Multi-pass membrane protein</topology>
    </subcellularLocation>
</comment>
<evidence type="ECO:0000256" key="3">
    <source>
        <dbReference type="ARBA" id="ARBA00022692"/>
    </source>
</evidence>
<evidence type="ECO:0000259" key="11">
    <source>
        <dbReference type="PROSITE" id="PS50262"/>
    </source>
</evidence>
<evidence type="ECO:0000256" key="2">
    <source>
        <dbReference type="ARBA" id="ARBA00022475"/>
    </source>
</evidence>
<dbReference type="PROSITE" id="PS50262">
    <property type="entry name" value="G_PROTEIN_RECEP_F1_2"/>
    <property type="match status" value="2"/>
</dbReference>
<evidence type="ECO:0000256" key="1">
    <source>
        <dbReference type="ARBA" id="ARBA00004651"/>
    </source>
</evidence>
<feature type="transmembrane region" description="Helical" evidence="10">
    <location>
        <begin position="401"/>
        <end position="421"/>
    </location>
</feature>
<dbReference type="SUPFAM" id="SSF81321">
    <property type="entry name" value="Family A G protein-coupled receptor-like"/>
    <property type="match status" value="2"/>
</dbReference>
<evidence type="ECO:0000313" key="12">
    <source>
        <dbReference type="EMBL" id="CAH3029998.1"/>
    </source>
</evidence>
<evidence type="ECO:0000313" key="13">
    <source>
        <dbReference type="Proteomes" id="UP001159427"/>
    </source>
</evidence>
<dbReference type="PROSITE" id="PS00237">
    <property type="entry name" value="G_PROTEIN_RECEP_F1_1"/>
    <property type="match status" value="2"/>
</dbReference>
<dbReference type="CDD" id="cd00637">
    <property type="entry name" value="7tm_classA_rhodopsin-like"/>
    <property type="match status" value="1"/>
</dbReference>
<organism evidence="12 13">
    <name type="scientific">Porites evermanni</name>
    <dbReference type="NCBI Taxonomy" id="104178"/>
    <lineage>
        <taxon>Eukaryota</taxon>
        <taxon>Metazoa</taxon>
        <taxon>Cnidaria</taxon>
        <taxon>Anthozoa</taxon>
        <taxon>Hexacorallia</taxon>
        <taxon>Scleractinia</taxon>
        <taxon>Fungiina</taxon>
        <taxon>Poritidae</taxon>
        <taxon>Porites</taxon>
    </lineage>
</organism>
<keyword evidence="2" id="KW-1003">Cell membrane</keyword>
<feature type="transmembrane region" description="Helical" evidence="10">
    <location>
        <begin position="18"/>
        <end position="42"/>
    </location>
</feature>
<keyword evidence="13" id="KW-1185">Reference proteome</keyword>
<dbReference type="InterPro" id="IPR000276">
    <property type="entry name" value="GPCR_Rhodpsn"/>
</dbReference>
<dbReference type="PANTHER" id="PTHR24249">
    <property type="entry name" value="HISTAMINE RECEPTOR-RELATED G-PROTEIN COUPLED RECEPTOR"/>
    <property type="match status" value="1"/>
</dbReference>
<feature type="transmembrane region" description="Helical" evidence="10">
    <location>
        <begin position="138"/>
        <end position="160"/>
    </location>
</feature>
<dbReference type="PRINTS" id="PR00237">
    <property type="entry name" value="GPCRRHODOPSN"/>
</dbReference>
<sequence>NCRIWKEEYHQENYVSTLAAVILNIVTCPMTVCLNLLVVVAVKRKPRLQTMYNILLCALAATDLVVGAVVQPSFIVQEMSLIKGSSLTVYCAAYNKVVFLFLAPCLASLSLLALLSIERYLAMKYSLRYQQIITTFRVATAVISCWVVALLPPVFIYSASLAAQGLSIAVSIVFVSLVAIFYCHISVYSVTRRHTRQIKSQQVSQDAAKKFLEDKKAAITTTIIVGFAVSSFVPSLVYRFMPPLPLHNYLGNLFISFKPLLLSCVLINSLCNPIIYCWRSSVLRKAIKMNSSDLSNSSILPSTANCRIWKEEYHQENYISTLAAVILNIVTCPMTVCLNVLVVVAVKRKPRLQTMYNILLCALAATDLVVGAVVQPSFIVQEMSLIKGSSLTVYCAAYNKVVFLFLAPCLASLSLLALLSIERYLAMKYSLRYQQIITTFRVATA</sequence>
<evidence type="ECO:0000256" key="8">
    <source>
        <dbReference type="ARBA" id="ARBA00023224"/>
    </source>
</evidence>
<evidence type="ECO:0000256" key="6">
    <source>
        <dbReference type="ARBA" id="ARBA00023136"/>
    </source>
</evidence>
<keyword evidence="3 9" id="KW-0812">Transmembrane</keyword>
<feature type="transmembrane region" description="Helical" evidence="10">
    <location>
        <begin position="356"/>
        <end position="380"/>
    </location>
</feature>
<proteinExistence type="inferred from homology"/>
<dbReference type="EMBL" id="CALNXI010000605">
    <property type="protein sequence ID" value="CAH3029998.1"/>
    <property type="molecule type" value="Genomic_DNA"/>
</dbReference>
<dbReference type="SMART" id="SM01381">
    <property type="entry name" value="7TM_GPCR_Srsx"/>
    <property type="match status" value="1"/>
</dbReference>
<feature type="non-terminal residue" evidence="12">
    <location>
        <position position="445"/>
    </location>
</feature>
<evidence type="ECO:0000256" key="5">
    <source>
        <dbReference type="ARBA" id="ARBA00023040"/>
    </source>
</evidence>
<feature type="domain" description="G-protein coupled receptors family 1 profile" evidence="11">
    <location>
        <begin position="34"/>
        <end position="276"/>
    </location>
</feature>
<keyword evidence="7 9" id="KW-0675">Receptor</keyword>
<evidence type="ECO:0000256" key="9">
    <source>
        <dbReference type="RuleBase" id="RU000688"/>
    </source>
</evidence>
<protein>
    <recommendedName>
        <fullName evidence="11">G-protein coupled receptors family 1 profile domain-containing protein</fullName>
    </recommendedName>
</protein>
<feature type="domain" description="G-protein coupled receptors family 1 profile" evidence="11">
    <location>
        <begin position="338"/>
        <end position="445"/>
    </location>
</feature>
<dbReference type="Proteomes" id="UP001159427">
    <property type="component" value="Unassembled WGS sequence"/>
</dbReference>
<keyword evidence="6 10" id="KW-0472">Membrane</keyword>
<dbReference type="Pfam" id="PF00001">
    <property type="entry name" value="7tm_1"/>
    <property type="match status" value="3"/>
</dbReference>
<feature type="transmembrane region" description="Helical" evidence="10">
    <location>
        <begin position="97"/>
        <end position="117"/>
    </location>
</feature>
<gene>
    <name evidence="12" type="ORF">PEVE_00037208</name>
</gene>
<evidence type="ECO:0000256" key="4">
    <source>
        <dbReference type="ARBA" id="ARBA00022989"/>
    </source>
</evidence>
<evidence type="ECO:0000256" key="10">
    <source>
        <dbReference type="SAM" id="Phobius"/>
    </source>
</evidence>
<dbReference type="InterPro" id="IPR050569">
    <property type="entry name" value="TAAR"/>
</dbReference>
<accession>A0ABN8MR56</accession>
<feature type="transmembrane region" description="Helical" evidence="10">
    <location>
        <begin position="166"/>
        <end position="190"/>
    </location>
</feature>
<dbReference type="InterPro" id="IPR017452">
    <property type="entry name" value="GPCR_Rhodpsn_7TM"/>
</dbReference>
<keyword evidence="8 9" id="KW-0807">Transducer</keyword>
<dbReference type="Gene3D" id="1.20.1070.10">
    <property type="entry name" value="Rhodopsin 7-helix transmembrane proteins"/>
    <property type="match status" value="2"/>
</dbReference>
<evidence type="ECO:0000256" key="7">
    <source>
        <dbReference type="ARBA" id="ARBA00023170"/>
    </source>
</evidence>
<comment type="caution">
    <text evidence="12">The sequence shown here is derived from an EMBL/GenBank/DDBJ whole genome shotgun (WGS) entry which is preliminary data.</text>
</comment>